<sequence>MFDDCGRSTTPANILDLGPHRWMKKAGQYFGAGYTLATIYLGNQCYWSICDRGIGLRANLKRAPNPTANRVGHSARLCSLWCSLPGRSSQDLIFNGGAGLPSMILYAISRGGSFELISGAEHLAVKADGELRISCLAGRFPGTLVCGSIPTDAGAPADGWAGSRSHPDIFRDLAFARATVDASLWGPDLTEASHGPHIRRDLAELGRISGGLVLDLGKVARAAPALLRWATDEAKATLVNAPPTGRA</sequence>
<accession>A0ABQ8UJT4</accession>
<protein>
    <submittedName>
        <fullName evidence="1">Uncharacterized protein</fullName>
    </submittedName>
</protein>
<name>A0ABQ8UJT4_9EUKA</name>
<comment type="caution">
    <text evidence="1">The sequence shown here is derived from an EMBL/GenBank/DDBJ whole genome shotgun (WGS) entry which is preliminary data.</text>
</comment>
<proteinExistence type="predicted"/>
<evidence type="ECO:0000313" key="2">
    <source>
        <dbReference type="Proteomes" id="UP001141327"/>
    </source>
</evidence>
<gene>
    <name evidence="1" type="ORF">PAPYR_4524</name>
</gene>
<organism evidence="1 2">
    <name type="scientific">Paratrimastix pyriformis</name>
    <dbReference type="NCBI Taxonomy" id="342808"/>
    <lineage>
        <taxon>Eukaryota</taxon>
        <taxon>Metamonada</taxon>
        <taxon>Preaxostyla</taxon>
        <taxon>Paratrimastigidae</taxon>
        <taxon>Paratrimastix</taxon>
    </lineage>
</organism>
<keyword evidence="2" id="KW-1185">Reference proteome</keyword>
<reference evidence="1" key="1">
    <citation type="journal article" date="2022" name="bioRxiv">
        <title>Genomics of Preaxostyla Flagellates Illuminates Evolutionary Transitions and the Path Towards Mitochondrial Loss.</title>
        <authorList>
            <person name="Novak L.V.F."/>
            <person name="Treitli S.C."/>
            <person name="Pyrih J."/>
            <person name="Halakuc P."/>
            <person name="Pipaliya S.V."/>
            <person name="Vacek V."/>
            <person name="Brzon O."/>
            <person name="Soukal P."/>
            <person name="Eme L."/>
            <person name="Dacks J.B."/>
            <person name="Karnkowska A."/>
            <person name="Elias M."/>
            <person name="Hampl V."/>
        </authorList>
    </citation>
    <scope>NUCLEOTIDE SEQUENCE</scope>
    <source>
        <strain evidence="1">RCP-MX</strain>
    </source>
</reference>
<dbReference type="Proteomes" id="UP001141327">
    <property type="component" value="Unassembled WGS sequence"/>
</dbReference>
<dbReference type="EMBL" id="JAPMOS010000019">
    <property type="protein sequence ID" value="KAJ4459475.1"/>
    <property type="molecule type" value="Genomic_DNA"/>
</dbReference>
<evidence type="ECO:0000313" key="1">
    <source>
        <dbReference type="EMBL" id="KAJ4459475.1"/>
    </source>
</evidence>